<protein>
    <submittedName>
        <fullName evidence="1">Uncharacterized protein</fullName>
    </submittedName>
</protein>
<organism evidence="1 2">
    <name type="scientific">Thermithiobacillus plumbiphilus</name>
    <dbReference type="NCBI Taxonomy" id="1729899"/>
    <lineage>
        <taxon>Bacteria</taxon>
        <taxon>Pseudomonadati</taxon>
        <taxon>Pseudomonadota</taxon>
        <taxon>Acidithiobacillia</taxon>
        <taxon>Acidithiobacillales</taxon>
        <taxon>Thermithiobacillaceae</taxon>
        <taxon>Thermithiobacillus</taxon>
    </lineage>
</organism>
<dbReference type="Proteomes" id="UP001446205">
    <property type="component" value="Unassembled WGS sequence"/>
</dbReference>
<name>A0ABU9D6A9_9PROT</name>
<accession>A0ABU9D6A9</accession>
<evidence type="ECO:0000313" key="2">
    <source>
        <dbReference type="Proteomes" id="UP001446205"/>
    </source>
</evidence>
<keyword evidence="2" id="KW-1185">Reference proteome</keyword>
<evidence type="ECO:0000313" key="1">
    <source>
        <dbReference type="EMBL" id="MEK8089079.1"/>
    </source>
</evidence>
<gene>
    <name evidence="1" type="ORF">WOB96_04810</name>
</gene>
<sequence>MLNLQQWLELDAGQQLGVLADAQQRQAVLQEALPAFARRVLCQPLGEAGWLDWLDFLALAGLSGELPSTLLQKALQRLAPALESLPPCIAGWPDYSRFPEPQPLDIELDLLNQALDNRDLDTLAPLARSMAEEADPRQMMMRRLAVMVAADNYANGERLVLADHVSDLQEVLPAPAFTALFVNAAYLHFQAPPGPSVVVPEGKVSLTADIRTPLLVALRERNLQAYMHRLRALGDDPIGALRQLLLAFGLLILERGIRGEGDQRRLAMIYLRLVALLKMHHSSRRLARRAFFAAAVQVFELAGWTHAGPWPDYAGLLHAYQAAVGAGKHGKEVLSWETGLHQLRTGAMQDWMLAMAGEIESAKPDPLFWNVWGAAQRARVLTAGPLAWINALIPLRLYGDKASGNAQAG</sequence>
<reference evidence="1 2" key="1">
    <citation type="submission" date="2024-04" db="EMBL/GenBank/DDBJ databases">
        <authorList>
            <person name="Abashina T."/>
            <person name="Shaikin A."/>
        </authorList>
    </citation>
    <scope>NUCLEOTIDE SEQUENCE [LARGE SCALE GENOMIC DNA]</scope>
    <source>
        <strain evidence="1 2">AAFK</strain>
    </source>
</reference>
<proteinExistence type="predicted"/>
<comment type="caution">
    <text evidence="1">The sequence shown here is derived from an EMBL/GenBank/DDBJ whole genome shotgun (WGS) entry which is preliminary data.</text>
</comment>
<dbReference type="EMBL" id="JBBPCO010000003">
    <property type="protein sequence ID" value="MEK8089079.1"/>
    <property type="molecule type" value="Genomic_DNA"/>
</dbReference>
<dbReference type="RefSeq" id="WP_341370145.1">
    <property type="nucleotide sequence ID" value="NZ_JBBPCO010000003.1"/>
</dbReference>